<dbReference type="GO" id="GO:0016628">
    <property type="term" value="F:oxidoreductase activity, acting on the CH-CH group of donors, NAD or NADP as acceptor"/>
    <property type="evidence" value="ECO:0007669"/>
    <property type="project" value="InterPro"/>
</dbReference>
<dbReference type="Proteomes" id="UP000265566">
    <property type="component" value="Chromosome 8"/>
</dbReference>
<dbReference type="Gene3D" id="3.90.180.10">
    <property type="entry name" value="Medium-chain alcohol dehydrogenases, catalytic domain"/>
    <property type="match status" value="2"/>
</dbReference>
<accession>A0A396GC01</accession>
<dbReference type="EC" id="1.-.-.-" evidence="3"/>
<dbReference type="CDD" id="cd08295">
    <property type="entry name" value="double_bond_reductase_like"/>
    <property type="match status" value="1"/>
</dbReference>
<name>A0A396GC01_MEDTR</name>
<evidence type="ECO:0000259" key="2">
    <source>
        <dbReference type="SMART" id="SM00829"/>
    </source>
</evidence>
<dbReference type="InterPro" id="IPR036291">
    <property type="entry name" value="NAD(P)-bd_dom_sf"/>
</dbReference>
<evidence type="ECO:0000313" key="3">
    <source>
        <dbReference type="EMBL" id="RHN38840.1"/>
    </source>
</evidence>
<keyword evidence="1 3" id="KW-0560">Oxidoreductase</keyword>
<dbReference type="InterPro" id="IPR045010">
    <property type="entry name" value="MDR_fam"/>
</dbReference>
<comment type="caution">
    <text evidence="3">The sequence shown here is derived from an EMBL/GenBank/DDBJ whole genome shotgun (WGS) entry which is preliminary data.</text>
</comment>
<dbReference type="FunFam" id="3.40.50.720:FF:000121">
    <property type="entry name" value="Prostaglandin reductase 2"/>
    <property type="match status" value="1"/>
</dbReference>
<dbReference type="SUPFAM" id="SSF51735">
    <property type="entry name" value="NAD(P)-binding Rossmann-fold domains"/>
    <property type="match status" value="1"/>
</dbReference>
<dbReference type="InterPro" id="IPR041694">
    <property type="entry name" value="ADH_N_2"/>
</dbReference>
<proteinExistence type="predicted"/>
<sequence>MAQAKNKQVILKHYVSGFPKESDMNIIDSTITLKLPQASNDVLLLKNLYLSCDPYMRNLMNSPENCFYRRNYSPQSEFQGIAGYWKVPIAGCGVSKVVESGHKDYKEGDLVWGFTNWEEYSLIPAAQILFKIEHTDVPLSYYTGILGMPGMTAYAGFFEVGSPKKGENVFVSAASGAVGQLVGQFAKLHGCYVVGSAGSKEKVDMLKNKFGYDEAINYKEEHDLNAALKRYFPEGIDIYFENVGGKTLDAVLLNMKLHGRIPVCGMISQYNLTQPEGVTNLAHIIYKRIRMQGFTVANYYHLYTKFLEFVLPHIREGRVVYVEDIAEGLEKGPAALVGIFSGRNVGKQVVVVAHSTTIKKINLVTKMAQVKNQQVLLKHYVSGFPKESDLNIVDSTINLKLPEGSNDTVLVKNLYLSCDP</sequence>
<dbReference type="PANTHER" id="PTHR43205:SF7">
    <property type="entry name" value="PROSTAGLANDIN REDUCTASE 1"/>
    <property type="match status" value="1"/>
</dbReference>
<evidence type="ECO:0000256" key="1">
    <source>
        <dbReference type="ARBA" id="ARBA00023002"/>
    </source>
</evidence>
<dbReference type="InterPro" id="IPR011032">
    <property type="entry name" value="GroES-like_sf"/>
</dbReference>
<dbReference type="Pfam" id="PF00107">
    <property type="entry name" value="ADH_zinc_N"/>
    <property type="match status" value="1"/>
</dbReference>
<dbReference type="EMBL" id="PSQE01000008">
    <property type="protein sequence ID" value="RHN38840.1"/>
    <property type="molecule type" value="Genomic_DNA"/>
</dbReference>
<protein>
    <submittedName>
        <fullName evidence="3">Putative oxidoreductase</fullName>
        <ecNumber evidence="3">1.-.-.-</ecNumber>
    </submittedName>
</protein>
<organism evidence="3">
    <name type="scientific">Medicago truncatula</name>
    <name type="common">Barrel medic</name>
    <name type="synonym">Medicago tribuloides</name>
    <dbReference type="NCBI Taxonomy" id="3880"/>
    <lineage>
        <taxon>Eukaryota</taxon>
        <taxon>Viridiplantae</taxon>
        <taxon>Streptophyta</taxon>
        <taxon>Embryophyta</taxon>
        <taxon>Tracheophyta</taxon>
        <taxon>Spermatophyta</taxon>
        <taxon>Magnoliopsida</taxon>
        <taxon>eudicotyledons</taxon>
        <taxon>Gunneridae</taxon>
        <taxon>Pentapetalae</taxon>
        <taxon>rosids</taxon>
        <taxon>fabids</taxon>
        <taxon>Fabales</taxon>
        <taxon>Fabaceae</taxon>
        <taxon>Papilionoideae</taxon>
        <taxon>50 kb inversion clade</taxon>
        <taxon>NPAAA clade</taxon>
        <taxon>Hologalegina</taxon>
        <taxon>IRL clade</taxon>
        <taxon>Trifolieae</taxon>
        <taxon>Medicago</taxon>
    </lineage>
</organism>
<dbReference type="InterPro" id="IPR020843">
    <property type="entry name" value="ER"/>
</dbReference>
<dbReference type="InterPro" id="IPR013149">
    <property type="entry name" value="ADH-like_C"/>
</dbReference>
<reference evidence="3" key="1">
    <citation type="journal article" date="2018" name="Nat. Plants">
        <title>Whole-genome landscape of Medicago truncatula symbiotic genes.</title>
        <authorList>
            <person name="Pecrix Y."/>
            <person name="Gamas P."/>
            <person name="Carrere S."/>
        </authorList>
    </citation>
    <scope>NUCLEOTIDE SEQUENCE</scope>
    <source>
        <tissue evidence="3">Leaves</tissue>
    </source>
</reference>
<feature type="domain" description="Enoyl reductase (ER)" evidence="2">
    <location>
        <begin position="43"/>
        <end position="350"/>
    </location>
</feature>
<dbReference type="SUPFAM" id="SSF50129">
    <property type="entry name" value="GroES-like"/>
    <property type="match status" value="2"/>
</dbReference>
<dbReference type="PANTHER" id="PTHR43205">
    <property type="entry name" value="PROSTAGLANDIN REDUCTASE"/>
    <property type="match status" value="1"/>
</dbReference>
<dbReference type="SMART" id="SM00829">
    <property type="entry name" value="PKS_ER"/>
    <property type="match status" value="1"/>
</dbReference>
<dbReference type="AlphaFoldDB" id="A0A396GC01"/>
<dbReference type="Gramene" id="rna44809">
    <property type="protein sequence ID" value="RHN38840.1"/>
    <property type="gene ID" value="gene44809"/>
</dbReference>
<gene>
    <name evidence="3" type="ORF">MtrunA17_Chr8g0337491</name>
</gene>
<dbReference type="Gene3D" id="3.40.50.720">
    <property type="entry name" value="NAD(P)-binding Rossmann-like Domain"/>
    <property type="match status" value="1"/>
</dbReference>
<dbReference type="Pfam" id="PF16884">
    <property type="entry name" value="ADH_N_2"/>
    <property type="match status" value="1"/>
</dbReference>